<protein>
    <recommendedName>
        <fullName evidence="4">CHAT domain-containing protein</fullName>
    </recommendedName>
</protein>
<proteinExistence type="predicted"/>
<reference evidence="2 3" key="1">
    <citation type="journal article" date="2012" name="J. Bacteriol.">
        <title>Genome sequence of the bacterium Streptomyces davawensis JCM 4913 and heterologous production of the unique antibiotic roseoflavin.</title>
        <authorList>
            <person name="Jankowitsch F."/>
            <person name="Schwarz J."/>
            <person name="Ruckert C."/>
            <person name="Gust B."/>
            <person name="Szczepanowski R."/>
            <person name="Blom J."/>
            <person name="Pelzer S."/>
            <person name="Kalinowski J."/>
            <person name="Mack M."/>
        </authorList>
    </citation>
    <scope>NUCLEOTIDE SEQUENCE [LARGE SCALE GENOMIC DNA]</scope>
    <source>
        <strain evidence="3">DSM 101723 / JCM 4913 / KCC S-0913 / 768</strain>
    </source>
</reference>
<dbReference type="HOGENOM" id="CLU_055445_0_0_11"/>
<gene>
    <name evidence="2" type="ORF">BN159_4011</name>
</gene>
<dbReference type="AlphaFoldDB" id="K4R5Q8"/>
<dbReference type="Proteomes" id="UP000008043">
    <property type="component" value="Chromosome"/>
</dbReference>
<feature type="region of interest" description="Disordered" evidence="1">
    <location>
        <begin position="1"/>
        <end position="56"/>
    </location>
</feature>
<dbReference type="STRING" id="1214101.BN159_4011"/>
<organism evidence="2 3">
    <name type="scientific">Streptomyces davaonensis (strain DSM 101723 / JCM 4913 / KCC S-0913 / 768)</name>
    <dbReference type="NCBI Taxonomy" id="1214101"/>
    <lineage>
        <taxon>Bacteria</taxon>
        <taxon>Bacillati</taxon>
        <taxon>Actinomycetota</taxon>
        <taxon>Actinomycetes</taxon>
        <taxon>Kitasatosporales</taxon>
        <taxon>Streptomycetaceae</taxon>
        <taxon>Streptomyces</taxon>
    </lineage>
</organism>
<evidence type="ECO:0008006" key="4">
    <source>
        <dbReference type="Google" id="ProtNLM"/>
    </source>
</evidence>
<evidence type="ECO:0000313" key="3">
    <source>
        <dbReference type="Proteomes" id="UP000008043"/>
    </source>
</evidence>
<evidence type="ECO:0000313" key="2">
    <source>
        <dbReference type="EMBL" id="CCK28390.1"/>
    </source>
</evidence>
<dbReference type="EMBL" id="HE971709">
    <property type="protein sequence ID" value="CCK28390.1"/>
    <property type="molecule type" value="Genomic_DNA"/>
</dbReference>
<evidence type="ECO:0000256" key="1">
    <source>
        <dbReference type="SAM" id="MobiDB-lite"/>
    </source>
</evidence>
<dbReference type="eggNOG" id="COG4995">
    <property type="taxonomic scope" value="Bacteria"/>
</dbReference>
<name>K4R5Q8_STRDJ</name>
<accession>K4R5Q8</accession>
<dbReference type="PATRIC" id="fig|1214101.3.peg.4061"/>
<sequence length="438" mass="48240">MTTESTSLRSRLHADMGAVSGLPDDSTDSTGAPHYDLDGVEEPPEAQGFDPENAHLSDELPAGTALLCVKSTTYAGRPNFELYLHHRGDVRTANRPSDLDHRGRPDIGLPRLVELAAHSGWRSAYRRLKGWWKTEPTLMAWVDWLRSAERPTLVVWDQTPYEIPWELLYRQRIGSAPALDPAGDTGGWVGASVPVVRWTTVWDGTRASHYVPQPRKPRGGVLVYEDPEFAVPHDRVGEHETGTRATTMTELHHRLRDRRTTFGLLLMRCHGTYSTDPDKFTLGDVSLPELSEDWRMDALYENGAAVLINSCVSARPVADDRYNAAVPATFAEVFLRWGAGAVIATLAEVSKADAHDFAVRLLAGARKRPVNLAEALTEHRAHHAREAEAAIVAGDAERAETAIEGFFNGFMYAYFGHPGTTLSLEAPHAQACAGGERP</sequence>
<keyword evidence="3" id="KW-1185">Reference proteome</keyword>
<dbReference type="RefSeq" id="WP_015658742.1">
    <property type="nucleotide sequence ID" value="NC_020504.1"/>
</dbReference>
<dbReference type="OrthoDB" id="4276364at2"/>
<dbReference type="KEGG" id="sdv:BN159_4011"/>